<evidence type="ECO:0000313" key="1">
    <source>
        <dbReference type="EMBL" id="KAJ0014289.1"/>
    </source>
</evidence>
<dbReference type="Proteomes" id="UP001163603">
    <property type="component" value="Chromosome 13"/>
</dbReference>
<gene>
    <name evidence="1" type="ORF">Pint_21232</name>
</gene>
<sequence>MGFSLGSRVLLSRGLAREGWLLLVFILAAFGIFDGTIMNMTGGNETVNQGPHRGPSSIQNSESDSGSWRKYLTLSSEIEVNQTPGRQAPPLPIESGTVPPANAVAFSHLLRYFEIENRETRFIGMGWLDIKSHLRVHIWYQSLAGINLNLWSERMMPTKLYLSGARAIRITYDSGLTYRY</sequence>
<keyword evidence="2" id="KW-1185">Reference proteome</keyword>
<dbReference type="EMBL" id="CM047748">
    <property type="protein sequence ID" value="KAJ0014289.1"/>
    <property type="molecule type" value="Genomic_DNA"/>
</dbReference>
<accession>A0ACC0XAI9</accession>
<name>A0ACC0XAI9_9ROSI</name>
<reference evidence="2" key="1">
    <citation type="journal article" date="2023" name="G3 (Bethesda)">
        <title>Genome assembly and association tests identify interacting loci associated with vigor, precocity, and sex in interspecific pistachio rootstocks.</title>
        <authorList>
            <person name="Palmer W."/>
            <person name="Jacygrad E."/>
            <person name="Sagayaradj S."/>
            <person name="Cavanaugh K."/>
            <person name="Han R."/>
            <person name="Bertier L."/>
            <person name="Beede B."/>
            <person name="Kafkas S."/>
            <person name="Golino D."/>
            <person name="Preece J."/>
            <person name="Michelmore R."/>
        </authorList>
    </citation>
    <scope>NUCLEOTIDE SEQUENCE [LARGE SCALE GENOMIC DNA]</scope>
</reference>
<evidence type="ECO:0000313" key="2">
    <source>
        <dbReference type="Proteomes" id="UP001163603"/>
    </source>
</evidence>
<comment type="caution">
    <text evidence="1">The sequence shown here is derived from an EMBL/GenBank/DDBJ whole genome shotgun (WGS) entry which is preliminary data.</text>
</comment>
<protein>
    <submittedName>
        <fullName evidence="1">Uncharacterized protein</fullName>
    </submittedName>
</protein>
<proteinExistence type="predicted"/>
<organism evidence="1 2">
    <name type="scientific">Pistacia integerrima</name>
    <dbReference type="NCBI Taxonomy" id="434235"/>
    <lineage>
        <taxon>Eukaryota</taxon>
        <taxon>Viridiplantae</taxon>
        <taxon>Streptophyta</taxon>
        <taxon>Embryophyta</taxon>
        <taxon>Tracheophyta</taxon>
        <taxon>Spermatophyta</taxon>
        <taxon>Magnoliopsida</taxon>
        <taxon>eudicotyledons</taxon>
        <taxon>Gunneridae</taxon>
        <taxon>Pentapetalae</taxon>
        <taxon>rosids</taxon>
        <taxon>malvids</taxon>
        <taxon>Sapindales</taxon>
        <taxon>Anacardiaceae</taxon>
        <taxon>Pistacia</taxon>
    </lineage>
</organism>